<reference evidence="2 3" key="1">
    <citation type="journal article" date="2020" name="Genomics">
        <title>Complete, high-quality genomes from long-read metagenomic sequencing of two wolf lichen thalli reveals enigmatic genome architecture.</title>
        <authorList>
            <person name="McKenzie S.K."/>
            <person name="Walston R.F."/>
            <person name="Allen J.L."/>
        </authorList>
    </citation>
    <scope>NUCLEOTIDE SEQUENCE [LARGE SCALE GENOMIC DNA]</scope>
    <source>
        <strain evidence="2">WasteWater1</strain>
    </source>
</reference>
<proteinExistence type="predicted"/>
<gene>
    <name evidence="2" type="ORF">HO133_009079</name>
</gene>
<comment type="caution">
    <text evidence="2">The sequence shown here is derived from an EMBL/GenBank/DDBJ whole genome shotgun (WGS) entry which is preliminary data.</text>
</comment>
<keyword evidence="1" id="KW-0175">Coiled coil</keyword>
<accession>A0A8H6CMI8</accession>
<dbReference type="AlphaFoldDB" id="A0A8H6CMI8"/>
<keyword evidence="3" id="KW-1185">Reference proteome</keyword>
<sequence>MGFERDSLLRRASRKDCADAQDKRTGELISDIELKRKEKQKALKLYEQRRMVQDQGAEIIVGFEPLLQKTQELQRLEETLQKKRSTVHDSEAEISDLRDRDTQGADNGLLLTVLTSMSTVQMKTAATLMGRMTIQQRASSSVKQLFQLQDSLAPNSHQNGHPYTHIVEAVGGSYFKPILAETNIIRKTLTAFRYVVTFLGYKLYINYEVGSDATSALPELDRTFDRKAVLQALRDKPPAGREAVWGRYIVKIDAEIEQRQEEVLQDIRDITEKSWTAEERRK</sequence>
<dbReference type="RefSeq" id="XP_037154766.1">
    <property type="nucleotide sequence ID" value="XM_037299940.1"/>
</dbReference>
<dbReference type="GeneID" id="59337474"/>
<feature type="coiled-coil region" evidence="1">
    <location>
        <begin position="29"/>
        <end position="100"/>
    </location>
</feature>
<protein>
    <submittedName>
        <fullName evidence="2">Uncharacterized protein</fullName>
    </submittedName>
</protein>
<organism evidence="2 3">
    <name type="scientific">Letharia lupina</name>
    <dbReference type="NCBI Taxonomy" id="560253"/>
    <lineage>
        <taxon>Eukaryota</taxon>
        <taxon>Fungi</taxon>
        <taxon>Dikarya</taxon>
        <taxon>Ascomycota</taxon>
        <taxon>Pezizomycotina</taxon>
        <taxon>Lecanoromycetes</taxon>
        <taxon>OSLEUM clade</taxon>
        <taxon>Lecanoromycetidae</taxon>
        <taxon>Lecanorales</taxon>
        <taxon>Lecanorineae</taxon>
        <taxon>Parmeliaceae</taxon>
        <taxon>Letharia</taxon>
    </lineage>
</organism>
<evidence type="ECO:0000313" key="2">
    <source>
        <dbReference type="EMBL" id="KAF6226213.1"/>
    </source>
</evidence>
<evidence type="ECO:0000313" key="3">
    <source>
        <dbReference type="Proteomes" id="UP000593566"/>
    </source>
</evidence>
<dbReference type="EMBL" id="JACCJB010000006">
    <property type="protein sequence ID" value="KAF6226213.1"/>
    <property type="molecule type" value="Genomic_DNA"/>
</dbReference>
<evidence type="ECO:0000256" key="1">
    <source>
        <dbReference type="SAM" id="Coils"/>
    </source>
</evidence>
<dbReference type="Proteomes" id="UP000593566">
    <property type="component" value="Unassembled WGS sequence"/>
</dbReference>
<name>A0A8H6CMI8_9LECA</name>